<name>A0A1I5HXG9_PSUAM</name>
<keyword evidence="1" id="KW-0812">Transmembrane</keyword>
<dbReference type="InterPro" id="IPR050266">
    <property type="entry name" value="AB_hydrolase_sf"/>
</dbReference>
<feature type="transmembrane region" description="Helical" evidence="1">
    <location>
        <begin position="20"/>
        <end position="42"/>
    </location>
</feature>
<organism evidence="3 4">
    <name type="scientific">Pseudonocardia ammonioxydans</name>
    <dbReference type="NCBI Taxonomy" id="260086"/>
    <lineage>
        <taxon>Bacteria</taxon>
        <taxon>Bacillati</taxon>
        <taxon>Actinomycetota</taxon>
        <taxon>Actinomycetes</taxon>
        <taxon>Pseudonocardiales</taxon>
        <taxon>Pseudonocardiaceae</taxon>
        <taxon>Pseudonocardia</taxon>
    </lineage>
</organism>
<dbReference type="SUPFAM" id="SSF53474">
    <property type="entry name" value="alpha/beta-Hydrolases"/>
    <property type="match status" value="1"/>
</dbReference>
<evidence type="ECO:0000313" key="3">
    <source>
        <dbReference type="EMBL" id="SFO53002.1"/>
    </source>
</evidence>
<dbReference type="GO" id="GO:0003824">
    <property type="term" value="F:catalytic activity"/>
    <property type="evidence" value="ECO:0007669"/>
    <property type="project" value="UniProtKB-ARBA"/>
</dbReference>
<dbReference type="GO" id="GO:0016020">
    <property type="term" value="C:membrane"/>
    <property type="evidence" value="ECO:0007669"/>
    <property type="project" value="TreeGrafter"/>
</dbReference>
<dbReference type="Pfam" id="PF00561">
    <property type="entry name" value="Abhydrolase_1"/>
    <property type="match status" value="1"/>
</dbReference>
<evidence type="ECO:0000313" key="4">
    <source>
        <dbReference type="Proteomes" id="UP000199614"/>
    </source>
</evidence>
<dbReference type="PANTHER" id="PTHR43798">
    <property type="entry name" value="MONOACYLGLYCEROL LIPASE"/>
    <property type="match status" value="1"/>
</dbReference>
<sequence>MRRHQGTGTGRLGRSLRYGAAGLGGLVLLTGAFVGANLALLADDVPVGHWRSEAARAEYERLYARAMELLPPPADTADVRTGFGTVRTYTFEPAVTDPSYAGRAPLLLLPGFGGPAQTWYASVEELATERRVIVIDTLGMPGASVQDRPITSSREQAAWLHDVVTGLGLDRVHLVGFSFGGLNAVHYARYHPDRVAGLCLLDPAYVFAPVRPAFLVGGFAAMLPLVPDAYARWYTRWISGGSDAAATSPLAALLDHGRRHYATVLPVPEQLTDRELATITTPTWAVLAGRSVVHDPAAALAAAAAMPDLTIRVEPGASHALHIEHRATLNREILEFTAAQEAAAPHP</sequence>
<keyword evidence="4" id="KW-1185">Reference proteome</keyword>
<keyword evidence="1" id="KW-1133">Transmembrane helix</keyword>
<evidence type="ECO:0000256" key="1">
    <source>
        <dbReference type="SAM" id="Phobius"/>
    </source>
</evidence>
<dbReference type="EMBL" id="FOUY01000079">
    <property type="protein sequence ID" value="SFO53002.1"/>
    <property type="molecule type" value="Genomic_DNA"/>
</dbReference>
<keyword evidence="1" id="KW-0472">Membrane</keyword>
<dbReference type="PANTHER" id="PTHR43798:SF33">
    <property type="entry name" value="HYDROLASE, PUTATIVE (AFU_ORTHOLOGUE AFUA_2G14860)-RELATED"/>
    <property type="match status" value="1"/>
</dbReference>
<protein>
    <submittedName>
        <fullName evidence="3">Pimeloyl-ACP methyl ester carboxylesterase</fullName>
    </submittedName>
</protein>
<dbReference type="InterPro" id="IPR000073">
    <property type="entry name" value="AB_hydrolase_1"/>
</dbReference>
<proteinExistence type="predicted"/>
<evidence type="ECO:0000259" key="2">
    <source>
        <dbReference type="Pfam" id="PF00561"/>
    </source>
</evidence>
<feature type="domain" description="AB hydrolase-1" evidence="2">
    <location>
        <begin position="105"/>
        <end position="203"/>
    </location>
</feature>
<reference evidence="3 4" key="1">
    <citation type="submission" date="2016-10" db="EMBL/GenBank/DDBJ databases">
        <authorList>
            <person name="de Groot N.N."/>
        </authorList>
    </citation>
    <scope>NUCLEOTIDE SEQUENCE [LARGE SCALE GENOMIC DNA]</scope>
    <source>
        <strain evidence="3 4">CGMCC 4.1877</strain>
    </source>
</reference>
<dbReference type="PRINTS" id="PR00111">
    <property type="entry name" value="ABHYDROLASE"/>
</dbReference>
<dbReference type="AlphaFoldDB" id="A0A1I5HXG9"/>
<dbReference type="OrthoDB" id="5513277at2"/>
<gene>
    <name evidence="3" type="ORF">SAMN05216207_10792</name>
</gene>
<dbReference type="STRING" id="260086.SAMN05216207_10792"/>
<dbReference type="InterPro" id="IPR029058">
    <property type="entry name" value="AB_hydrolase_fold"/>
</dbReference>
<dbReference type="RefSeq" id="WP_093356647.1">
    <property type="nucleotide sequence ID" value="NZ_FOUY01000079.1"/>
</dbReference>
<dbReference type="Proteomes" id="UP000199614">
    <property type="component" value="Unassembled WGS sequence"/>
</dbReference>
<accession>A0A1I5HXG9</accession>
<dbReference type="Gene3D" id="3.40.50.1820">
    <property type="entry name" value="alpha/beta hydrolase"/>
    <property type="match status" value="1"/>
</dbReference>